<accession>A0A375IPP3</accession>
<name>A0A375IPP3_9BURK</name>
<keyword evidence="1" id="KW-0614">Plasmid</keyword>
<protein>
    <submittedName>
        <fullName evidence="1">Uncharacterized protein</fullName>
    </submittedName>
</protein>
<geneLocation type="plasmid" evidence="1">
    <name>II</name>
</geneLocation>
<sequence>MREAAIALLQAQRRAQETTRAVGQQRRYLRIAYVSAALYLALPARAADAVRRTVCAAGSDHQ</sequence>
<dbReference type="Proteomes" id="UP000255505">
    <property type="component" value="Plasmid II"/>
</dbReference>
<organism evidence="1 2">
    <name type="scientific">Cupriavidus taiwanensis</name>
    <dbReference type="NCBI Taxonomy" id="164546"/>
    <lineage>
        <taxon>Bacteria</taxon>
        <taxon>Pseudomonadati</taxon>
        <taxon>Pseudomonadota</taxon>
        <taxon>Betaproteobacteria</taxon>
        <taxon>Burkholderiales</taxon>
        <taxon>Burkholderiaceae</taxon>
        <taxon>Cupriavidus</taxon>
    </lineage>
</organism>
<evidence type="ECO:0000313" key="2">
    <source>
        <dbReference type="Proteomes" id="UP000255505"/>
    </source>
</evidence>
<evidence type="ECO:0000313" key="1">
    <source>
        <dbReference type="EMBL" id="SPK76081.1"/>
    </source>
</evidence>
<reference evidence="1 2" key="1">
    <citation type="submission" date="2018-01" db="EMBL/GenBank/DDBJ databases">
        <authorList>
            <person name="Gaut B.S."/>
            <person name="Morton B.R."/>
            <person name="Clegg M.T."/>
            <person name="Duvall M.R."/>
        </authorList>
    </citation>
    <scope>NUCLEOTIDE SEQUENCE [LARGE SCALE GENOMIC DNA]</scope>
    <source>
        <strain evidence="1">Cupriavidus taiwanensis LMG 19425</strain>
        <plasmid evidence="2">Plasmid ii</plasmid>
    </source>
</reference>
<proteinExistence type="predicted"/>
<dbReference type="AlphaFoldDB" id="A0A375IPP3"/>
<gene>
    <name evidence="1" type="ORF">CT19425_MP70241</name>
</gene>
<dbReference type="EMBL" id="LT991977">
    <property type="protein sequence ID" value="SPK76081.1"/>
    <property type="molecule type" value="Genomic_DNA"/>
</dbReference>